<protein>
    <submittedName>
        <fullName evidence="3">Uncharacterized protein</fullName>
    </submittedName>
</protein>
<evidence type="ECO:0000313" key="3">
    <source>
        <dbReference type="EMBL" id="MDQ2102309.1"/>
    </source>
</evidence>
<gene>
    <name evidence="3" type="ORF">QSG27_06340</name>
</gene>
<dbReference type="Proteomes" id="UP001227317">
    <property type="component" value="Unassembled WGS sequence"/>
</dbReference>
<reference evidence="3 4" key="1">
    <citation type="submission" date="2023-06" db="EMBL/GenBank/DDBJ databases">
        <title>Azospirillum isscasensis sp.nov, a bacterium isolated from rhizosphere soil of rice.</title>
        <authorList>
            <person name="Wang H."/>
        </authorList>
    </citation>
    <scope>NUCLEOTIDE SEQUENCE [LARGE SCALE GENOMIC DNA]</scope>
    <source>
        <strain evidence="3 4">C340-1</strain>
    </source>
</reference>
<keyword evidence="2" id="KW-0732">Signal</keyword>
<accession>A0ABU0WH32</accession>
<proteinExistence type="predicted"/>
<feature type="chain" id="PRO_5045999408" evidence="2">
    <location>
        <begin position="21"/>
        <end position="167"/>
    </location>
</feature>
<organism evidence="3 4">
    <name type="scientific">Azospirillum isscasi</name>
    <dbReference type="NCBI Taxonomy" id="3053926"/>
    <lineage>
        <taxon>Bacteria</taxon>
        <taxon>Pseudomonadati</taxon>
        <taxon>Pseudomonadota</taxon>
        <taxon>Alphaproteobacteria</taxon>
        <taxon>Rhodospirillales</taxon>
        <taxon>Azospirillaceae</taxon>
        <taxon>Azospirillum</taxon>
    </lineage>
</organism>
<evidence type="ECO:0000313" key="4">
    <source>
        <dbReference type="Proteomes" id="UP001227317"/>
    </source>
</evidence>
<feature type="region of interest" description="Disordered" evidence="1">
    <location>
        <begin position="83"/>
        <end position="105"/>
    </location>
</feature>
<name>A0ABU0WH32_9PROT</name>
<dbReference type="EMBL" id="JAUJFI010000019">
    <property type="protein sequence ID" value="MDQ2102309.1"/>
    <property type="molecule type" value="Genomic_DNA"/>
</dbReference>
<sequence>MAMAVMTMAGAASRPAAALAADPPLVLLFSACTMGRHREAGQRTPAKGRPARGLDGPNAVLCNAVCRHVDNAQLTAVPSSILNGKSTVPPMRRSSPQRHTKTGKGTDVIHKIMDKIDRVIARKRESGELDAWLSNGTAHRYCRELTASQKHYYPALLLYVERHAGMR</sequence>
<feature type="signal peptide" evidence="2">
    <location>
        <begin position="1"/>
        <end position="20"/>
    </location>
</feature>
<evidence type="ECO:0000256" key="1">
    <source>
        <dbReference type="SAM" id="MobiDB-lite"/>
    </source>
</evidence>
<evidence type="ECO:0000256" key="2">
    <source>
        <dbReference type="SAM" id="SignalP"/>
    </source>
</evidence>
<keyword evidence="4" id="KW-1185">Reference proteome</keyword>
<comment type="caution">
    <text evidence="3">The sequence shown here is derived from an EMBL/GenBank/DDBJ whole genome shotgun (WGS) entry which is preliminary data.</text>
</comment>